<evidence type="ECO:0000256" key="1">
    <source>
        <dbReference type="ARBA" id="ARBA00000830"/>
    </source>
</evidence>
<dbReference type="PANTHER" id="PTHR43434">
    <property type="entry name" value="PHOSPHOGLYCOLATE PHOSPHATASE"/>
    <property type="match status" value="1"/>
</dbReference>
<comment type="similarity">
    <text evidence="3">Belongs to the HAD-like hydrolase superfamily. CbbY/CbbZ/Gph/YieH family.</text>
</comment>
<gene>
    <name evidence="5" type="ORF">CN97_12290</name>
</gene>
<comment type="caution">
    <text evidence="5">The sequence shown here is derived from an EMBL/GenBank/DDBJ whole genome shotgun (WGS) entry which is preliminary data.</text>
</comment>
<dbReference type="Pfam" id="PF00702">
    <property type="entry name" value="Hydrolase"/>
    <property type="match status" value="1"/>
</dbReference>
<evidence type="ECO:0000313" key="6">
    <source>
        <dbReference type="Proteomes" id="UP000028826"/>
    </source>
</evidence>
<dbReference type="EC" id="3.1.3.18" evidence="4"/>
<dbReference type="Gene3D" id="3.40.50.1000">
    <property type="entry name" value="HAD superfamily/HAD-like"/>
    <property type="match status" value="1"/>
</dbReference>
<evidence type="ECO:0000256" key="3">
    <source>
        <dbReference type="ARBA" id="ARBA00006171"/>
    </source>
</evidence>
<dbReference type="AlphaFoldDB" id="A0A086Y7W1"/>
<reference evidence="5 6" key="1">
    <citation type="submission" date="2014-03" db="EMBL/GenBank/DDBJ databases">
        <title>Genome of Haematobacter massiliensis CCUG 47968.</title>
        <authorList>
            <person name="Wang D."/>
            <person name="Wang G."/>
        </authorList>
    </citation>
    <scope>NUCLEOTIDE SEQUENCE [LARGE SCALE GENOMIC DNA]</scope>
    <source>
        <strain evidence="5 6">CCUG 47968</strain>
    </source>
</reference>
<dbReference type="SFLD" id="SFLDG01129">
    <property type="entry name" value="C1.5:_HAD__Beta-PGM__Phosphata"/>
    <property type="match status" value="1"/>
</dbReference>
<dbReference type="GO" id="GO:0008967">
    <property type="term" value="F:phosphoglycolate phosphatase activity"/>
    <property type="evidence" value="ECO:0007669"/>
    <property type="project" value="UniProtKB-EC"/>
</dbReference>
<evidence type="ECO:0000256" key="4">
    <source>
        <dbReference type="ARBA" id="ARBA00013078"/>
    </source>
</evidence>
<organism evidence="5 6">
    <name type="scientific">Haematobacter massiliensis</name>
    <dbReference type="NCBI Taxonomy" id="195105"/>
    <lineage>
        <taxon>Bacteria</taxon>
        <taxon>Pseudomonadati</taxon>
        <taxon>Pseudomonadota</taxon>
        <taxon>Alphaproteobacteria</taxon>
        <taxon>Rhodobacterales</taxon>
        <taxon>Paracoccaceae</taxon>
        <taxon>Haematobacter</taxon>
    </lineage>
</organism>
<dbReference type="eggNOG" id="COG0546">
    <property type="taxonomic scope" value="Bacteria"/>
</dbReference>
<sequence>MAAIVFDKDGTLFDFNESWSAWSSRLLEDLAGGDTALASSLGTAIGYDLSQRRFAPDSIVIAGTPREIATKLLPLLPGFDMARLVARMNVLAAQAPLKAAVPLGPLLRQLKRRGLILGLATNDAEAPARAHLTEAEVLDLFDFVAGSDSGHGGKPEPGMLLAFARTFDLDPGRVVMVGDSLHDLSAGRAAGMRTVGVLTGPARRADLAPLADVVLQDIGGLPAWLEGEAPQTPLETGRESVS</sequence>
<dbReference type="STRING" id="195105.CN97_12290"/>
<dbReference type="PANTHER" id="PTHR43434:SF1">
    <property type="entry name" value="PHOSPHOGLYCOLATE PHOSPHATASE"/>
    <property type="match status" value="1"/>
</dbReference>
<accession>A0A086Y7W1</accession>
<dbReference type="Gene3D" id="1.10.150.240">
    <property type="entry name" value="Putative phosphatase, domain 2"/>
    <property type="match status" value="1"/>
</dbReference>
<dbReference type="InterPro" id="IPR050155">
    <property type="entry name" value="HAD-like_hydrolase_sf"/>
</dbReference>
<evidence type="ECO:0000256" key="2">
    <source>
        <dbReference type="ARBA" id="ARBA00004818"/>
    </source>
</evidence>
<dbReference type="GO" id="GO:0006281">
    <property type="term" value="P:DNA repair"/>
    <property type="evidence" value="ECO:0007669"/>
    <property type="project" value="TreeGrafter"/>
</dbReference>
<dbReference type="InterPro" id="IPR023198">
    <property type="entry name" value="PGP-like_dom2"/>
</dbReference>
<keyword evidence="6" id="KW-1185">Reference proteome</keyword>
<protein>
    <recommendedName>
        <fullName evidence="4">phosphoglycolate phosphatase</fullName>
        <ecNumber evidence="4">3.1.3.18</ecNumber>
    </recommendedName>
</protein>
<dbReference type="SFLD" id="SFLDS00003">
    <property type="entry name" value="Haloacid_Dehalogenase"/>
    <property type="match status" value="1"/>
</dbReference>
<dbReference type="InterPro" id="IPR023214">
    <property type="entry name" value="HAD_sf"/>
</dbReference>
<dbReference type="InterPro" id="IPR006439">
    <property type="entry name" value="HAD-SF_hydro_IA"/>
</dbReference>
<dbReference type="NCBIfam" id="TIGR01509">
    <property type="entry name" value="HAD-SF-IA-v3"/>
    <property type="match status" value="1"/>
</dbReference>
<dbReference type="GO" id="GO:0005829">
    <property type="term" value="C:cytosol"/>
    <property type="evidence" value="ECO:0007669"/>
    <property type="project" value="TreeGrafter"/>
</dbReference>
<comment type="catalytic activity">
    <reaction evidence="1">
        <text>2-phosphoglycolate + H2O = glycolate + phosphate</text>
        <dbReference type="Rhea" id="RHEA:14369"/>
        <dbReference type="ChEBI" id="CHEBI:15377"/>
        <dbReference type="ChEBI" id="CHEBI:29805"/>
        <dbReference type="ChEBI" id="CHEBI:43474"/>
        <dbReference type="ChEBI" id="CHEBI:58033"/>
        <dbReference type="EC" id="3.1.3.18"/>
    </reaction>
</comment>
<dbReference type="Proteomes" id="UP000028826">
    <property type="component" value="Unassembled WGS sequence"/>
</dbReference>
<dbReference type="NCBIfam" id="TIGR01549">
    <property type="entry name" value="HAD-SF-IA-v1"/>
    <property type="match status" value="1"/>
</dbReference>
<dbReference type="CDD" id="cd01427">
    <property type="entry name" value="HAD_like"/>
    <property type="match status" value="1"/>
</dbReference>
<evidence type="ECO:0000313" key="5">
    <source>
        <dbReference type="EMBL" id="KFI30361.1"/>
    </source>
</evidence>
<comment type="pathway">
    <text evidence="2">Organic acid metabolism; glycolate biosynthesis; glycolate from 2-phosphoglycolate: step 1/1.</text>
</comment>
<proteinExistence type="inferred from homology"/>
<dbReference type="SUPFAM" id="SSF56784">
    <property type="entry name" value="HAD-like"/>
    <property type="match status" value="1"/>
</dbReference>
<name>A0A086Y7W1_9RHOB</name>
<dbReference type="InterPro" id="IPR036412">
    <property type="entry name" value="HAD-like_sf"/>
</dbReference>
<dbReference type="EMBL" id="JGYG01000003">
    <property type="protein sequence ID" value="KFI30361.1"/>
    <property type="molecule type" value="Genomic_DNA"/>
</dbReference>